<dbReference type="AlphaFoldDB" id="A0A8T9AP29"/>
<dbReference type="RefSeq" id="WP_167514644.1">
    <property type="nucleotide sequence ID" value="NZ_PNOT02000197.1"/>
</dbReference>
<name>A0A8T9AP29_9HYPH</name>
<protein>
    <submittedName>
        <fullName evidence="1">Class I SAM-dependent methyltransferase</fullName>
    </submittedName>
</protein>
<comment type="caution">
    <text evidence="1">The sequence shown here is derived from an EMBL/GenBank/DDBJ whole genome shotgun (WGS) entry which is preliminary data.</text>
</comment>
<dbReference type="Proteomes" id="UP000235507">
    <property type="component" value="Unassembled WGS sequence"/>
</dbReference>
<dbReference type="CDD" id="cd00257">
    <property type="entry name" value="beta-trefoil_FSCN-like"/>
    <property type="match status" value="1"/>
</dbReference>
<keyword evidence="2" id="KW-1185">Reference proteome</keyword>
<dbReference type="Gene3D" id="3.40.50.150">
    <property type="entry name" value="Vaccinia Virus protein VP39"/>
    <property type="match status" value="1"/>
</dbReference>
<reference evidence="1" key="1">
    <citation type="submission" date="2019-07" db="EMBL/GenBank/DDBJ databases">
        <title>Mesorhizobum intechiensis sp. nov. isolated from nodules of Lotus tenuis growing in lowlands of the Flooding Pampa, Argentina.</title>
        <authorList>
            <person name="Estrella M.J."/>
            <person name="Torres Tejerizo G.A."/>
            <person name="Cumpa Velazquez L.M."/>
            <person name="Fontana F."/>
            <person name="Hansen L."/>
            <person name="Pistorio M."/>
            <person name="Sannazzaro A.I."/>
        </authorList>
    </citation>
    <scope>NUCLEOTIDE SEQUENCE</scope>
    <source>
        <strain evidence="1">BD68</strain>
    </source>
</reference>
<accession>A0A8T9AP29</accession>
<gene>
    <name evidence="1" type="ORF">C1D09_016525</name>
</gene>
<dbReference type="SUPFAM" id="SSF53335">
    <property type="entry name" value="S-adenosyl-L-methionine-dependent methyltransferases"/>
    <property type="match status" value="1"/>
</dbReference>
<evidence type="ECO:0000313" key="1">
    <source>
        <dbReference type="EMBL" id="TSE09079.1"/>
    </source>
</evidence>
<dbReference type="InterPro" id="IPR029063">
    <property type="entry name" value="SAM-dependent_MTases_sf"/>
</dbReference>
<dbReference type="GO" id="GO:0008168">
    <property type="term" value="F:methyltransferase activity"/>
    <property type="evidence" value="ECO:0007669"/>
    <property type="project" value="UniProtKB-KW"/>
</dbReference>
<evidence type="ECO:0000313" key="2">
    <source>
        <dbReference type="Proteomes" id="UP000235507"/>
    </source>
</evidence>
<proteinExistence type="predicted"/>
<dbReference type="EMBL" id="PNOT02000197">
    <property type="protein sequence ID" value="TSE09079.1"/>
    <property type="molecule type" value="Genomic_DNA"/>
</dbReference>
<sequence length="369" mass="41144">MIRRSAGLPPRLLTAHGTTLFVAPKSGELMHGQVGDSPANARLVSDGAHGQIMYEVAGSLRPIICRTNRSEILNMDGEEGGQEDATVFAIMDLSNGRVALKAEGLFLCAEPDGRVTLSRTACATWESFLLAEPPSVFQPNVLRHSNDLVRLAVKHGVDKWGSHWYAQHYHNHFSPYRDQKLSLLEIGVGGYDNPNAGGGSLRMWEEYFPSAIIHGIDIFDKQPHERGRVKIHQGSQFDEDFLRSVFKDAGSFDIIIDDGSHINAHVIKSFEVLFPLLSNNGIYAVEDVQTSYWPEFGGNSDDLDSNGTIVGFFKSLVDSLNYEEFIKPNYQPTYFDKHIVSIHFYHNLIVILKGSNDEGSNILRNNERV</sequence>
<dbReference type="GO" id="GO:0032259">
    <property type="term" value="P:methylation"/>
    <property type="evidence" value="ECO:0007669"/>
    <property type="project" value="UniProtKB-KW"/>
</dbReference>
<organism evidence="1 2">
    <name type="scientific">Mesorhizobium intechi</name>
    <dbReference type="NCBI Taxonomy" id="537601"/>
    <lineage>
        <taxon>Bacteria</taxon>
        <taxon>Pseudomonadati</taxon>
        <taxon>Pseudomonadota</taxon>
        <taxon>Alphaproteobacteria</taxon>
        <taxon>Hyphomicrobiales</taxon>
        <taxon>Phyllobacteriaceae</taxon>
        <taxon>Mesorhizobium</taxon>
    </lineage>
</organism>
<keyword evidence="1" id="KW-0808">Transferase</keyword>
<keyword evidence="1" id="KW-0489">Methyltransferase</keyword>
<dbReference type="Gene3D" id="2.80.10.50">
    <property type="match status" value="1"/>
</dbReference>